<feature type="compositionally biased region" description="Basic and acidic residues" evidence="7">
    <location>
        <begin position="574"/>
        <end position="586"/>
    </location>
</feature>
<keyword evidence="8" id="KW-0472">Membrane</keyword>
<feature type="region of interest" description="Disordered" evidence="7">
    <location>
        <begin position="179"/>
        <end position="207"/>
    </location>
</feature>
<comment type="caution">
    <text evidence="9">The sequence shown here is derived from an EMBL/GenBank/DDBJ whole genome shotgun (WGS) entry which is preliminary data.</text>
</comment>
<evidence type="ECO:0000256" key="3">
    <source>
        <dbReference type="ARBA" id="ARBA00022840"/>
    </source>
</evidence>
<dbReference type="GO" id="GO:0005524">
    <property type="term" value="F:ATP binding"/>
    <property type="evidence" value="ECO:0007669"/>
    <property type="project" value="UniProtKB-KW"/>
</dbReference>
<keyword evidence="10" id="KW-1185">Reference proteome</keyword>
<feature type="region of interest" description="Disordered" evidence="7">
    <location>
        <begin position="1004"/>
        <end position="1036"/>
    </location>
</feature>
<protein>
    <submittedName>
        <fullName evidence="9">Uncharacterized protein</fullName>
    </submittedName>
</protein>
<feature type="coiled-coil region" evidence="6">
    <location>
        <begin position="752"/>
        <end position="849"/>
    </location>
</feature>
<evidence type="ECO:0000256" key="5">
    <source>
        <dbReference type="ARBA" id="ARBA00023175"/>
    </source>
</evidence>
<keyword evidence="5" id="KW-0505">Motor protein</keyword>
<feature type="region of interest" description="Disordered" evidence="7">
    <location>
        <begin position="1"/>
        <end position="125"/>
    </location>
</feature>
<evidence type="ECO:0000256" key="1">
    <source>
        <dbReference type="ARBA" id="ARBA00022701"/>
    </source>
</evidence>
<feature type="transmembrane region" description="Helical" evidence="8">
    <location>
        <begin position="1081"/>
        <end position="1100"/>
    </location>
</feature>
<dbReference type="Proteomes" id="UP000701801">
    <property type="component" value="Unassembled WGS sequence"/>
</dbReference>
<keyword evidence="1" id="KW-0493">Microtubule</keyword>
<name>A0A9N9LMY7_9HELO</name>
<feature type="compositionally biased region" description="Polar residues" evidence="7">
    <location>
        <begin position="115"/>
        <end position="125"/>
    </location>
</feature>
<feature type="transmembrane region" description="Helical" evidence="8">
    <location>
        <begin position="1139"/>
        <end position="1160"/>
    </location>
</feature>
<proteinExistence type="predicted"/>
<dbReference type="PANTHER" id="PTHR37739:SF8">
    <property type="entry name" value="KINESIN-LIKE PROTEIN KIN-12D"/>
    <property type="match status" value="1"/>
</dbReference>
<reference evidence="9" key="1">
    <citation type="submission" date="2021-07" db="EMBL/GenBank/DDBJ databases">
        <authorList>
            <person name="Durling M."/>
        </authorList>
    </citation>
    <scope>NUCLEOTIDE SEQUENCE</scope>
</reference>
<dbReference type="OrthoDB" id="10515945at2759"/>
<keyword evidence="8" id="KW-1133">Transmembrane helix</keyword>
<feature type="compositionally biased region" description="Polar residues" evidence="7">
    <location>
        <begin position="88"/>
        <end position="99"/>
    </location>
</feature>
<feature type="coiled-coil region" evidence="6">
    <location>
        <begin position="907"/>
        <end position="934"/>
    </location>
</feature>
<accession>A0A9N9LMY7</accession>
<dbReference type="PANTHER" id="PTHR37739">
    <property type="entry name" value="KINESIN-LIKE PROTEIN KIN-12D"/>
    <property type="match status" value="1"/>
</dbReference>
<evidence type="ECO:0000256" key="2">
    <source>
        <dbReference type="ARBA" id="ARBA00022741"/>
    </source>
</evidence>
<keyword evidence="4 6" id="KW-0175">Coiled coil</keyword>
<evidence type="ECO:0000256" key="8">
    <source>
        <dbReference type="SAM" id="Phobius"/>
    </source>
</evidence>
<dbReference type="GO" id="GO:0005874">
    <property type="term" value="C:microtubule"/>
    <property type="evidence" value="ECO:0007669"/>
    <property type="project" value="UniProtKB-KW"/>
</dbReference>
<gene>
    <name evidence="9" type="ORF">HYALB_00007557</name>
</gene>
<feature type="compositionally biased region" description="Basic residues" evidence="7">
    <location>
        <begin position="1"/>
        <end position="14"/>
    </location>
</feature>
<organism evidence="9 10">
    <name type="scientific">Hymenoscyphus albidus</name>
    <dbReference type="NCBI Taxonomy" id="595503"/>
    <lineage>
        <taxon>Eukaryota</taxon>
        <taxon>Fungi</taxon>
        <taxon>Dikarya</taxon>
        <taxon>Ascomycota</taxon>
        <taxon>Pezizomycotina</taxon>
        <taxon>Leotiomycetes</taxon>
        <taxon>Helotiales</taxon>
        <taxon>Helotiaceae</taxon>
        <taxon>Hymenoscyphus</taxon>
    </lineage>
</organism>
<keyword evidence="2" id="KW-0547">Nucleotide-binding</keyword>
<evidence type="ECO:0000313" key="10">
    <source>
        <dbReference type="Proteomes" id="UP000701801"/>
    </source>
</evidence>
<feature type="compositionally biased region" description="Basic and acidic residues" evidence="7">
    <location>
        <begin position="23"/>
        <end position="33"/>
    </location>
</feature>
<keyword evidence="8" id="KW-0812">Transmembrane</keyword>
<dbReference type="EMBL" id="CAJVRM010000160">
    <property type="protein sequence ID" value="CAG8976030.1"/>
    <property type="molecule type" value="Genomic_DNA"/>
</dbReference>
<evidence type="ECO:0000313" key="9">
    <source>
        <dbReference type="EMBL" id="CAG8976030.1"/>
    </source>
</evidence>
<evidence type="ECO:0000256" key="7">
    <source>
        <dbReference type="SAM" id="MobiDB-lite"/>
    </source>
</evidence>
<sequence length="1312" mass="142887">MPGHRRGKKNHKNASKSSGSMGNRKESSDRDSADDASSASATTSPSQPPSSPLLQPQHITDPLPPEKPPSSKLPQTSSLVAESDDQKTGNGLSASTFADQDSGADKSSDGKQASVDASDTPIDSSVAQSLEKRLYGMLMSNLAHVAPHKEHAQVTLVSDGLSDAVAAPLTSISSTTPVENDAAVASAEGSKDLEDSQEVAQKSEDNQLPKVVLKSSFESHESDTKTQLVTFGNLHVMEAEGQTGSSEDAGPTSTVVIISGTPSSLPYPERLIKPLPTLSKARARAGINNWLHAPMQTTYAITTTANPFASKEAPVTPSASDAAKGRPIKPLPKRSRKFLGVANRSSSPTVSDLLCFCFFTFRASSEVSPVAETFSERNPSRTHALLQQPTFNSTTDATTIDISEKNTGMFVSKYASESALDMGATSHAPVTFGEFTNFPTPTHESLLSFQQQSSDSVVNKYLAEYTGEKTGISVSKYAKYSAAQSYAMTLNMIFAPSKPSLIPQSLSLTSSYFAALSQGLENSALASNNVFTLAVAKSVIPDRGFGPAPYLENVLGKPVNPGGGTEADDDTEAINEHKEESGVKEDDGGDEEKGDEHEGNEVEQPTVITTRPTVLNTESSEKAPSSATDEELVQSTDGTLDPGHKVTLPLLCGHSEGKPFEENSEPAQSEDFEKQLRVEVQNDTEESAVTVEKSAVIDVEFSDGDNSPVASHSLARNSEDITTKVNDPNHNHNGTVIDPSLMSILLDVRGIISKVQSRNRTATAMIERLQNELRATTETTARLETESQGRKVEIGTNSEEIERLKDNFRTTTEKTTRLETEDKGLRDQIASLTQQMKILETENKRLDSENSTNAGKIESLGDELKVTKCRLETENKRLNTENETNAGKVESLETILSMTKYRRKTKNKGLEVQLANLMKKMKELQAENKTLRVVKNIQTTNITSLSSSVERLKADNLELRSILRTARRISESKSQRLRASNNRPLPDSRKAGCAIMIVRNSEQIASETTDRETENATLREESSQQKTELGNLNSKNDALQHRIGENESEIETLKLDIITLRDEPFVALAFGLYTAYLTDGIPYSVVLIPYFLVVVAYIAAQRASLKVALKQKVEAAGDTLSSATSSSDIEAPVSSTHNFFLGLVVLALVLIPAILAYLYVDRFMVGRYFINIACTYVAKGLTYIATKLTAYLHPYIPLLHTYITKGWNHIEPKLTAYLRPHIHNTFPTYITTARTHIVLGMNFIGPYLHRNVRPSLYIIRNIIDPIKVFPAYGCPNVFGLFDFPRCIATDVPPPPEYLVSITTTVVSQLQGI</sequence>
<feature type="region of interest" description="Disordered" evidence="7">
    <location>
        <begin position="311"/>
        <end position="330"/>
    </location>
</feature>
<evidence type="ECO:0000256" key="6">
    <source>
        <dbReference type="SAM" id="Coils"/>
    </source>
</evidence>
<feature type="compositionally biased region" description="Polar residues" evidence="7">
    <location>
        <begin position="1024"/>
        <end position="1036"/>
    </location>
</feature>
<feature type="region of interest" description="Disordered" evidence="7">
    <location>
        <begin position="556"/>
        <end position="643"/>
    </location>
</feature>
<keyword evidence="3" id="KW-0067">ATP-binding</keyword>
<dbReference type="InterPro" id="IPR044986">
    <property type="entry name" value="KIF15/KIN-12"/>
</dbReference>
<feature type="compositionally biased region" description="Basic and acidic residues" evidence="7">
    <location>
        <begin position="1008"/>
        <end position="1023"/>
    </location>
</feature>
<evidence type="ECO:0000256" key="4">
    <source>
        <dbReference type="ARBA" id="ARBA00023054"/>
    </source>
</evidence>
<feature type="compositionally biased region" description="Polar residues" evidence="7">
    <location>
        <begin position="606"/>
        <end position="638"/>
    </location>
</feature>
<feature type="compositionally biased region" description="Low complexity" evidence="7">
    <location>
        <begin position="35"/>
        <end position="45"/>
    </location>
</feature>